<evidence type="ECO:0000256" key="2">
    <source>
        <dbReference type="SAM" id="MobiDB-lite"/>
    </source>
</evidence>
<dbReference type="AlphaFoldDB" id="A0A7X6DLK1"/>
<dbReference type="PANTHER" id="PTHR45588:SF1">
    <property type="entry name" value="WW DOMAIN-CONTAINING PROTEIN"/>
    <property type="match status" value="1"/>
</dbReference>
<dbReference type="PROSITE" id="PS50005">
    <property type="entry name" value="TPR"/>
    <property type="match status" value="1"/>
</dbReference>
<keyword evidence="5" id="KW-1185">Reference proteome</keyword>
<protein>
    <recommendedName>
        <fullName evidence="6">Tetratricopeptide repeat protein</fullName>
    </recommendedName>
</protein>
<evidence type="ECO:0000256" key="1">
    <source>
        <dbReference type="PROSITE-ProRule" id="PRU00339"/>
    </source>
</evidence>
<evidence type="ECO:0000313" key="5">
    <source>
        <dbReference type="Proteomes" id="UP000534783"/>
    </source>
</evidence>
<dbReference type="InterPro" id="IPR019734">
    <property type="entry name" value="TPR_rpt"/>
</dbReference>
<dbReference type="PANTHER" id="PTHR45588">
    <property type="entry name" value="TPR DOMAIN-CONTAINING PROTEIN"/>
    <property type="match status" value="1"/>
</dbReference>
<feature type="region of interest" description="Disordered" evidence="2">
    <location>
        <begin position="533"/>
        <end position="556"/>
    </location>
</feature>
<keyword evidence="3" id="KW-0732">Signal</keyword>
<feature type="repeat" description="TPR" evidence="1">
    <location>
        <begin position="452"/>
        <end position="485"/>
    </location>
</feature>
<dbReference type="EMBL" id="VTOW01000001">
    <property type="protein sequence ID" value="NKE69462.1"/>
    <property type="molecule type" value="Genomic_DNA"/>
</dbReference>
<evidence type="ECO:0000313" key="4">
    <source>
        <dbReference type="EMBL" id="NKE69462.1"/>
    </source>
</evidence>
<name>A0A7X6DLK1_9BACT</name>
<dbReference type="RefSeq" id="WP_168057759.1">
    <property type="nucleotide sequence ID" value="NZ_VTOW01000001.1"/>
</dbReference>
<reference evidence="4 5" key="1">
    <citation type="journal article" date="2020" name="Nature">
        <title>Bacterial chemolithoautotrophy via manganese oxidation.</title>
        <authorList>
            <person name="Yu H."/>
            <person name="Leadbetter J.R."/>
        </authorList>
    </citation>
    <scope>NUCLEOTIDE SEQUENCE [LARGE SCALE GENOMIC DNA]</scope>
    <source>
        <strain evidence="4 5">Mn-1</strain>
    </source>
</reference>
<feature type="chain" id="PRO_5030686102" description="Tetratricopeptide repeat protein" evidence="3">
    <location>
        <begin position="25"/>
        <end position="556"/>
    </location>
</feature>
<keyword evidence="1" id="KW-0802">TPR repeat</keyword>
<evidence type="ECO:0000256" key="3">
    <source>
        <dbReference type="SAM" id="SignalP"/>
    </source>
</evidence>
<sequence length="556" mass="61719">MIKRSSLFVFMILLALFSASIADAQKKSKKPAPPEQIGQAAFPISCKKTVQKSFDRGIALLHSFWYQEAEKAFTSVIQTDPNCAMGYWGIAMSVYHPLWEAPNAADLKRGWTFAARAKKLGSKNERERDYLAALEIFYHDSDKVDHATRALAYQKALEQLHQKHPGDREGAIFYALSLLGTASPSDKSYTNQKKAVEILNPILAEAPEHPGVIHYLIHATDSPALASEGLNAARAYAKIAPSVPHALHMPSHIFIRLGLWQEAIDSNRASDAAAKSKMKGNPDPRLHAMDYMVYAYLQSGQDLQAKGILNDLSFLPKAKQETLTAAYAMAAIPARHAIERRRWAEALALSARPSRYPYTEAITYFSRAVGAARNRRLIEARGELEVLRSVRDRLVESKNEYWANQVEVLLQAAAAWTEYADGKHERAVMHMRTAADLEDSLEKHPVTPGPIVPAREMLADLLLEVGEPKEALVEFEKSLQTSPNRFNGFYGAARAAERAEDFKTARIYYEKLVALAGEANGRQTELAEAKTFLEKTAEQTGAEESAAQPAETEPES</sequence>
<comment type="caution">
    <text evidence="4">The sequence shown here is derived from an EMBL/GenBank/DDBJ whole genome shotgun (WGS) entry which is preliminary data.</text>
</comment>
<evidence type="ECO:0008006" key="6">
    <source>
        <dbReference type="Google" id="ProtNLM"/>
    </source>
</evidence>
<dbReference type="InterPro" id="IPR011990">
    <property type="entry name" value="TPR-like_helical_dom_sf"/>
</dbReference>
<dbReference type="Gene3D" id="1.25.40.10">
    <property type="entry name" value="Tetratricopeptide repeat domain"/>
    <property type="match status" value="2"/>
</dbReference>
<dbReference type="Proteomes" id="UP000534783">
    <property type="component" value="Unassembled WGS sequence"/>
</dbReference>
<dbReference type="SUPFAM" id="SSF48452">
    <property type="entry name" value="TPR-like"/>
    <property type="match status" value="2"/>
</dbReference>
<organism evidence="4 5">
    <name type="scientific">Candidatus Manganitrophus noduliformans</name>
    <dbReference type="NCBI Taxonomy" id="2606439"/>
    <lineage>
        <taxon>Bacteria</taxon>
        <taxon>Pseudomonadati</taxon>
        <taxon>Nitrospirota</taxon>
        <taxon>Nitrospiria</taxon>
        <taxon>Candidatus Troglogloeales</taxon>
        <taxon>Candidatus Manganitrophaceae</taxon>
        <taxon>Candidatus Manganitrophus</taxon>
    </lineage>
</organism>
<accession>A0A7X6DLK1</accession>
<gene>
    <name evidence="4" type="ORF">MNODULE_01685</name>
</gene>
<proteinExistence type="predicted"/>
<feature type="signal peptide" evidence="3">
    <location>
        <begin position="1"/>
        <end position="24"/>
    </location>
</feature>